<keyword evidence="6 8" id="KW-0472">Membrane</keyword>
<dbReference type="Proteomes" id="UP000326924">
    <property type="component" value="Unassembled WGS sequence"/>
</dbReference>
<evidence type="ECO:0000313" key="9">
    <source>
        <dbReference type="EMBL" id="KAA8910006.1"/>
    </source>
</evidence>
<protein>
    <submittedName>
        <fullName evidence="9">Bestrophin, RFP-TM, chloride channel-domain-containing protein</fullName>
    </submittedName>
</protein>
<gene>
    <name evidence="9" type="ORF">FN846DRAFT_940153</name>
</gene>
<keyword evidence="5" id="KW-0406">Ion transport</keyword>
<keyword evidence="3 8" id="KW-0812">Transmembrane</keyword>
<dbReference type="Pfam" id="PF25539">
    <property type="entry name" value="Bestrophin_2"/>
    <property type="match status" value="1"/>
</dbReference>
<evidence type="ECO:0000256" key="6">
    <source>
        <dbReference type="ARBA" id="ARBA00023136"/>
    </source>
</evidence>
<evidence type="ECO:0000256" key="5">
    <source>
        <dbReference type="ARBA" id="ARBA00023065"/>
    </source>
</evidence>
<dbReference type="AlphaFoldDB" id="A0A5J5F242"/>
<dbReference type="GO" id="GO:0016020">
    <property type="term" value="C:membrane"/>
    <property type="evidence" value="ECO:0007669"/>
    <property type="project" value="UniProtKB-SubCell"/>
</dbReference>
<keyword evidence="2" id="KW-0813">Transport</keyword>
<dbReference type="PANTHER" id="PTHR33281">
    <property type="entry name" value="UPF0187 PROTEIN YNEE"/>
    <property type="match status" value="1"/>
</dbReference>
<comment type="subcellular location">
    <subcellularLocation>
        <location evidence="1">Membrane</location>
        <topology evidence="1">Multi-pass membrane protein</topology>
    </subcellularLocation>
</comment>
<organism evidence="9 10">
    <name type="scientific">Sphaerosporella brunnea</name>
    <dbReference type="NCBI Taxonomy" id="1250544"/>
    <lineage>
        <taxon>Eukaryota</taxon>
        <taxon>Fungi</taxon>
        <taxon>Dikarya</taxon>
        <taxon>Ascomycota</taxon>
        <taxon>Pezizomycotina</taxon>
        <taxon>Pezizomycetes</taxon>
        <taxon>Pezizales</taxon>
        <taxon>Pyronemataceae</taxon>
        <taxon>Sphaerosporella</taxon>
    </lineage>
</organism>
<feature type="transmembrane region" description="Helical" evidence="8">
    <location>
        <begin position="127"/>
        <end position="149"/>
    </location>
</feature>
<dbReference type="EMBL" id="VXIS01000051">
    <property type="protein sequence ID" value="KAA8910006.1"/>
    <property type="molecule type" value="Genomic_DNA"/>
</dbReference>
<sequence>MVYLDNPSVPPSTTASSSRSPSPPHPSGTPDSRSNFRRTGASTLKIERYLGQQAITISREMSPTLPEHNDMRAPTFPLAHASRQKPRKWPLAFRFIKGAIHHVIILPMMLHGLFATLVVYFDRTKGYPLGLPTSIVPSLSIVVGLMLVFRNSTSYERYWGGRQGLQSIVTTVRNLARSFLVCGPLENDRDRQETERAVKCLVALLYAIKNYLRGNWGVAGYDPEYADLVPQGMKGHESEGLGLPLELCCVIERYIKRGVQRGAFNAPQSSMLGAQLNGLMDAFGKMETIKLTPIPVCHQIHQKQVLMLYCCVLPFCLVNDLGWWAIPIVVLVCFTLYGIEGIGEELEDPFGHDKNDIRMDEIIEDVRREVQVLLEGFRKGDEIYYQPIDE</sequence>
<evidence type="ECO:0000313" key="10">
    <source>
        <dbReference type="Proteomes" id="UP000326924"/>
    </source>
</evidence>
<feature type="compositionally biased region" description="Low complexity" evidence="7">
    <location>
        <begin position="11"/>
        <end position="20"/>
    </location>
</feature>
<dbReference type="OrthoDB" id="1368at2759"/>
<accession>A0A5J5F242</accession>
<reference evidence="9 10" key="1">
    <citation type="submission" date="2019-09" db="EMBL/GenBank/DDBJ databases">
        <title>Draft genome of the ectomycorrhizal ascomycete Sphaerosporella brunnea.</title>
        <authorList>
            <consortium name="DOE Joint Genome Institute"/>
            <person name="Benucci G.M."/>
            <person name="Marozzi G."/>
            <person name="Antonielli L."/>
            <person name="Sanchez S."/>
            <person name="Marco P."/>
            <person name="Wang X."/>
            <person name="Falini L.B."/>
            <person name="Barry K."/>
            <person name="Haridas S."/>
            <person name="Lipzen A."/>
            <person name="Labutti K."/>
            <person name="Grigoriev I.V."/>
            <person name="Murat C."/>
            <person name="Martin F."/>
            <person name="Albertini E."/>
            <person name="Donnini D."/>
            <person name="Bonito G."/>
        </authorList>
    </citation>
    <scope>NUCLEOTIDE SEQUENCE [LARGE SCALE GENOMIC DNA]</scope>
    <source>
        <strain evidence="9 10">Sb_GMNB300</strain>
    </source>
</reference>
<evidence type="ECO:0000256" key="1">
    <source>
        <dbReference type="ARBA" id="ARBA00004141"/>
    </source>
</evidence>
<dbReference type="PANTHER" id="PTHR33281:SF16">
    <property type="match status" value="1"/>
</dbReference>
<proteinExistence type="predicted"/>
<evidence type="ECO:0000256" key="3">
    <source>
        <dbReference type="ARBA" id="ARBA00022692"/>
    </source>
</evidence>
<dbReference type="InterPro" id="IPR044669">
    <property type="entry name" value="YneE/VCCN1/2-like"/>
</dbReference>
<keyword evidence="10" id="KW-1185">Reference proteome</keyword>
<dbReference type="GO" id="GO:0005254">
    <property type="term" value="F:chloride channel activity"/>
    <property type="evidence" value="ECO:0007669"/>
    <property type="project" value="InterPro"/>
</dbReference>
<keyword evidence="4 8" id="KW-1133">Transmembrane helix</keyword>
<name>A0A5J5F242_9PEZI</name>
<evidence type="ECO:0000256" key="7">
    <source>
        <dbReference type="SAM" id="MobiDB-lite"/>
    </source>
</evidence>
<evidence type="ECO:0000256" key="8">
    <source>
        <dbReference type="SAM" id="Phobius"/>
    </source>
</evidence>
<evidence type="ECO:0000256" key="4">
    <source>
        <dbReference type="ARBA" id="ARBA00022989"/>
    </source>
</evidence>
<evidence type="ECO:0000256" key="2">
    <source>
        <dbReference type="ARBA" id="ARBA00022448"/>
    </source>
</evidence>
<dbReference type="InParanoid" id="A0A5J5F242"/>
<feature type="transmembrane region" description="Helical" evidence="8">
    <location>
        <begin position="103"/>
        <end position="121"/>
    </location>
</feature>
<comment type="caution">
    <text evidence="9">The sequence shown here is derived from an EMBL/GenBank/DDBJ whole genome shotgun (WGS) entry which is preliminary data.</text>
</comment>
<feature type="region of interest" description="Disordered" evidence="7">
    <location>
        <begin position="1"/>
        <end position="37"/>
    </location>
</feature>